<accession>A0A9P7YWC1</accession>
<dbReference type="AlphaFoldDB" id="A0A9P7YWC1"/>
<dbReference type="OrthoDB" id="5382797at2759"/>
<reference evidence="1" key="1">
    <citation type="journal article" date="2021" name="IMA Fungus">
        <title>Genomic characterization of three marine fungi, including Emericellopsis atlantica sp. nov. with signatures of a generalist lifestyle and marine biomass degradation.</title>
        <authorList>
            <person name="Hagestad O.C."/>
            <person name="Hou L."/>
            <person name="Andersen J.H."/>
            <person name="Hansen E.H."/>
            <person name="Altermark B."/>
            <person name="Li C."/>
            <person name="Kuhnert E."/>
            <person name="Cox R.J."/>
            <person name="Crous P.W."/>
            <person name="Spatafora J.W."/>
            <person name="Lail K."/>
            <person name="Amirebrahimi M."/>
            <person name="Lipzen A."/>
            <person name="Pangilinan J."/>
            <person name="Andreopoulos W."/>
            <person name="Hayes R.D."/>
            <person name="Ng V."/>
            <person name="Grigoriev I.V."/>
            <person name="Jackson S.A."/>
            <person name="Sutton T.D.S."/>
            <person name="Dobson A.D.W."/>
            <person name="Rama T."/>
        </authorList>
    </citation>
    <scope>NUCLEOTIDE SEQUENCE</scope>
    <source>
        <strain evidence="1">TRa3180A</strain>
    </source>
</reference>
<name>A0A9P7YWC1_9HELO</name>
<dbReference type="Proteomes" id="UP000887226">
    <property type="component" value="Unassembled WGS sequence"/>
</dbReference>
<gene>
    <name evidence="1" type="ORF">BJ878DRAFT_257542</name>
</gene>
<protein>
    <submittedName>
        <fullName evidence="1">Uncharacterized protein</fullName>
    </submittedName>
</protein>
<proteinExistence type="predicted"/>
<keyword evidence="2" id="KW-1185">Reference proteome</keyword>
<sequence>MSYKGDAKRNFKVVIQGMKSEGMVIDMEEVRLWKVHSGLAMAYPRLRFRGIGVAREEAAMLNLQERIALLLRRRLGVEYGKGSGLQWKDGPLDQYRLTLEFLLANIKPKSKLQKALNGPFLKIHQRQHRQYIGENGTDEDSGSNFS</sequence>
<evidence type="ECO:0000313" key="1">
    <source>
        <dbReference type="EMBL" id="KAG9240940.1"/>
    </source>
</evidence>
<dbReference type="EMBL" id="MU254305">
    <property type="protein sequence ID" value="KAG9240940.1"/>
    <property type="molecule type" value="Genomic_DNA"/>
</dbReference>
<evidence type="ECO:0000313" key="2">
    <source>
        <dbReference type="Proteomes" id="UP000887226"/>
    </source>
</evidence>
<comment type="caution">
    <text evidence="1">The sequence shown here is derived from an EMBL/GenBank/DDBJ whole genome shotgun (WGS) entry which is preliminary data.</text>
</comment>
<organism evidence="1 2">
    <name type="scientific">Calycina marina</name>
    <dbReference type="NCBI Taxonomy" id="1763456"/>
    <lineage>
        <taxon>Eukaryota</taxon>
        <taxon>Fungi</taxon>
        <taxon>Dikarya</taxon>
        <taxon>Ascomycota</taxon>
        <taxon>Pezizomycotina</taxon>
        <taxon>Leotiomycetes</taxon>
        <taxon>Helotiales</taxon>
        <taxon>Pezizellaceae</taxon>
        <taxon>Calycina</taxon>
    </lineage>
</organism>